<dbReference type="SUPFAM" id="SSF50729">
    <property type="entry name" value="PH domain-like"/>
    <property type="match status" value="1"/>
</dbReference>
<dbReference type="Gene3D" id="2.30.29.30">
    <property type="entry name" value="Pleckstrin-homology domain (PH domain)/Phosphotyrosine-binding domain (PTB)"/>
    <property type="match status" value="1"/>
</dbReference>
<dbReference type="SMART" id="SM00593">
    <property type="entry name" value="RUN"/>
    <property type="match status" value="1"/>
</dbReference>
<dbReference type="GO" id="GO:0005765">
    <property type="term" value="C:lysosomal membrane"/>
    <property type="evidence" value="ECO:0007669"/>
    <property type="project" value="UniProtKB-SubCell"/>
</dbReference>
<organism evidence="7 8">
    <name type="scientific">Strigamia maritima</name>
    <name type="common">European centipede</name>
    <name type="synonym">Geophilus maritimus</name>
    <dbReference type="NCBI Taxonomy" id="126957"/>
    <lineage>
        <taxon>Eukaryota</taxon>
        <taxon>Metazoa</taxon>
        <taxon>Ecdysozoa</taxon>
        <taxon>Arthropoda</taxon>
        <taxon>Myriapoda</taxon>
        <taxon>Chilopoda</taxon>
        <taxon>Pleurostigmophora</taxon>
        <taxon>Geophilomorpha</taxon>
        <taxon>Linotaeniidae</taxon>
        <taxon>Strigamia</taxon>
    </lineage>
</organism>
<feature type="domain" description="RUN" evidence="6">
    <location>
        <begin position="52"/>
        <end position="174"/>
    </location>
</feature>
<dbReference type="eggNOG" id="KOG4381">
    <property type="taxonomic scope" value="Eukaryota"/>
</dbReference>
<reference evidence="7" key="2">
    <citation type="submission" date="2015-02" db="UniProtKB">
        <authorList>
            <consortium name="EnsemblMetazoa"/>
        </authorList>
    </citation>
    <scope>IDENTIFICATION</scope>
</reference>
<dbReference type="PROSITE" id="PS50826">
    <property type="entry name" value="RUN"/>
    <property type="match status" value="1"/>
</dbReference>
<dbReference type="GO" id="GO:0019894">
    <property type="term" value="F:kinesin binding"/>
    <property type="evidence" value="ECO:0007669"/>
    <property type="project" value="TreeGrafter"/>
</dbReference>
<reference evidence="8" key="1">
    <citation type="submission" date="2011-05" db="EMBL/GenBank/DDBJ databases">
        <authorList>
            <person name="Richards S.R."/>
            <person name="Qu J."/>
            <person name="Jiang H."/>
            <person name="Jhangiani S.N."/>
            <person name="Agravi P."/>
            <person name="Goodspeed R."/>
            <person name="Gross S."/>
            <person name="Mandapat C."/>
            <person name="Jackson L."/>
            <person name="Mathew T."/>
            <person name="Pu L."/>
            <person name="Thornton R."/>
            <person name="Saada N."/>
            <person name="Wilczek-Boney K.B."/>
            <person name="Lee S."/>
            <person name="Kovar C."/>
            <person name="Wu Y."/>
            <person name="Scherer S.E."/>
            <person name="Worley K.C."/>
            <person name="Muzny D.M."/>
            <person name="Gibbs R."/>
        </authorList>
    </citation>
    <scope>NUCLEOTIDE SEQUENCE</scope>
    <source>
        <strain evidence="8">Brora</strain>
    </source>
</reference>
<dbReference type="Pfam" id="PF23142">
    <property type="entry name" value="PH_PLEKHM2"/>
    <property type="match status" value="1"/>
</dbReference>
<evidence type="ECO:0000256" key="2">
    <source>
        <dbReference type="ARBA" id="ARBA00004656"/>
    </source>
</evidence>
<dbReference type="InterPro" id="IPR057288">
    <property type="entry name" value="PH_PLEKHM2"/>
</dbReference>
<keyword evidence="3" id="KW-0963">Cytoplasm</keyword>
<dbReference type="GO" id="GO:0032418">
    <property type="term" value="P:lysosome localization"/>
    <property type="evidence" value="ECO:0007669"/>
    <property type="project" value="TreeGrafter"/>
</dbReference>
<dbReference type="Proteomes" id="UP000014500">
    <property type="component" value="Unassembled WGS sequence"/>
</dbReference>
<feature type="domain" description="PH" evidence="5">
    <location>
        <begin position="623"/>
        <end position="731"/>
    </location>
</feature>
<proteinExistence type="predicted"/>
<dbReference type="AlphaFoldDB" id="T1ITE5"/>
<dbReference type="GO" id="GO:0010008">
    <property type="term" value="C:endosome membrane"/>
    <property type="evidence" value="ECO:0007669"/>
    <property type="project" value="TreeGrafter"/>
</dbReference>
<dbReference type="EnsemblMetazoa" id="SMAR004391-RA">
    <property type="protein sequence ID" value="SMAR004391-PA"/>
    <property type="gene ID" value="SMAR004391"/>
</dbReference>
<evidence type="ECO:0008006" key="9">
    <source>
        <dbReference type="Google" id="ProtNLM"/>
    </source>
</evidence>
<keyword evidence="4" id="KW-0458">Lysosome</keyword>
<dbReference type="PROSITE" id="PS50003">
    <property type="entry name" value="PH_DOMAIN"/>
    <property type="match status" value="1"/>
</dbReference>
<dbReference type="PhylomeDB" id="T1ITE5"/>
<dbReference type="OMA" id="PSEMIHS"/>
<dbReference type="InterPro" id="IPR004012">
    <property type="entry name" value="Run_dom"/>
</dbReference>
<dbReference type="EMBL" id="JH431480">
    <property type="status" value="NOT_ANNOTATED_CDS"/>
    <property type="molecule type" value="Genomic_DNA"/>
</dbReference>
<dbReference type="STRING" id="126957.T1ITE5"/>
<dbReference type="InterPro" id="IPR053015">
    <property type="entry name" value="PH_domain-containing_M2"/>
</dbReference>
<dbReference type="SMART" id="SM00233">
    <property type="entry name" value="PH"/>
    <property type="match status" value="2"/>
</dbReference>
<evidence type="ECO:0000259" key="5">
    <source>
        <dbReference type="PROSITE" id="PS50003"/>
    </source>
</evidence>
<evidence type="ECO:0000256" key="3">
    <source>
        <dbReference type="ARBA" id="ARBA00022490"/>
    </source>
</evidence>
<accession>T1ITE5</accession>
<evidence type="ECO:0000256" key="1">
    <source>
        <dbReference type="ARBA" id="ARBA00004496"/>
    </source>
</evidence>
<dbReference type="InterPro" id="IPR047327">
    <property type="entry name" value="RUN_PLEKHM2"/>
</dbReference>
<dbReference type="Pfam" id="PF02759">
    <property type="entry name" value="RUN"/>
    <property type="match status" value="1"/>
</dbReference>
<dbReference type="InterPro" id="IPR011993">
    <property type="entry name" value="PH-like_dom_sf"/>
</dbReference>
<evidence type="ECO:0000259" key="6">
    <source>
        <dbReference type="PROSITE" id="PS50826"/>
    </source>
</evidence>
<name>T1ITE5_STRMM</name>
<dbReference type="GO" id="GO:0007030">
    <property type="term" value="P:Golgi organization"/>
    <property type="evidence" value="ECO:0007669"/>
    <property type="project" value="TreeGrafter"/>
</dbReference>
<sequence length="904" mass="104085">MISVNTEVLAHLNDPGEDWHNQKTKLLQNVHDAVKQVQEHLSTLKDITTPLQIRDSPAQKLCQRLDLIFLHGLKNIAGGYWSFVKEFTDKDSIETILELQHVHSNIGRGRAWLHTALNENLLECYIRSFANNSMLIGRYYTQNAFLADYQKLDMLNMIVTGLEFPVFRLENDLWFLDQTAFPSLSDEATLMRKEISFSSISLTSSILSQQSCASLESTETSHDADSGIETMENSQLNSLDRKLVTHIPKIRVNERVARIMQMNFVANDSEKSDDGMEHFEVTPRLVRRKKKKLAKSRNLSNADETIKPEANFINDTSIFLPLHSEVISNIKLRENGGEKKNAAKRVSFEIDLIANDVNMNFYSNSSSESTSETPMNEEVAFGTVEKSIYDGNCDCEKTKCFRTIYNGLSFDLDQMVTAAQCLEFDATMKEEMSQMKSENPISYCIKVDNNTKLKLILSVFQEDDEQLFKMFHASIGHSADEMILVFPVLTDRRMYLIEHGLSQRHYFVSKVIKYDELDYLLVGVNYQTILFVCKRRRKRYMLSTGDENLSRDIISNLEVAVRRHNRGNNVPSVFTESEMQLIGLKKWIANETKIEQHEVNILHYVFVHWEDPLSHSLLECPAGPSKNGCLMYRFHYQGSSEFLESEATWTPGYFVLRAGVLYQFSIEDGSYKLQMYIRLNSPDFQGCRKISKSDRPHVFELMLDVGRMLHLAGADDYEASQWMQAFLKTISLKISLQTQSLHNIISRVKFKETIGEITEEILHPFKSCCLVLTPDKLFVCQEDLDLFTCTTLGSANLINLTKIQVDAFEHRYCILEFETLEANIFVGDWVLYFNTKYEITKFFKALAKACENLHQTLIEKTQITNKTILENCRDRVMMLQNSWKLGYDMIREPISVIEGYPSPK</sequence>
<dbReference type="GO" id="GO:0032880">
    <property type="term" value="P:regulation of protein localization"/>
    <property type="evidence" value="ECO:0007669"/>
    <property type="project" value="TreeGrafter"/>
</dbReference>
<dbReference type="PANTHER" id="PTHR46556">
    <property type="entry name" value="PLECKSTRIN HOMOLOGY DOMAIN-CONTAINING FAMILY M MEMBER 2"/>
    <property type="match status" value="1"/>
</dbReference>
<dbReference type="HOGENOM" id="CLU_012258_0_0_1"/>
<evidence type="ECO:0000256" key="4">
    <source>
        <dbReference type="ARBA" id="ARBA00023228"/>
    </source>
</evidence>
<keyword evidence="8" id="KW-1185">Reference proteome</keyword>
<evidence type="ECO:0000313" key="8">
    <source>
        <dbReference type="Proteomes" id="UP000014500"/>
    </source>
</evidence>
<dbReference type="InterPro" id="IPR001849">
    <property type="entry name" value="PH_domain"/>
</dbReference>
<dbReference type="Pfam" id="PF00169">
    <property type="entry name" value="PH"/>
    <property type="match status" value="1"/>
</dbReference>
<dbReference type="Gene3D" id="1.20.58.900">
    <property type="match status" value="1"/>
</dbReference>
<evidence type="ECO:0000313" key="7">
    <source>
        <dbReference type="EnsemblMetazoa" id="SMAR004391-PA"/>
    </source>
</evidence>
<dbReference type="PANTHER" id="PTHR46556:SF1">
    <property type="entry name" value="PLECKSTRIN HOMOLOGY DOMAIN-CONTAINING FAMILY M MEMBER 2"/>
    <property type="match status" value="1"/>
</dbReference>
<dbReference type="SUPFAM" id="SSF140741">
    <property type="entry name" value="RUN domain-like"/>
    <property type="match status" value="1"/>
</dbReference>
<dbReference type="InterPro" id="IPR037213">
    <property type="entry name" value="Run_dom_sf"/>
</dbReference>
<comment type="subcellular location">
    <subcellularLocation>
        <location evidence="1">Cytoplasm</location>
    </subcellularLocation>
    <subcellularLocation>
        <location evidence="2">Lysosome membrane</location>
    </subcellularLocation>
</comment>
<protein>
    <recommendedName>
        <fullName evidence="9">RUN domain-containing protein</fullName>
    </recommendedName>
</protein>
<dbReference type="CDD" id="cd17680">
    <property type="entry name" value="RUN_PLEKHM2"/>
    <property type="match status" value="1"/>
</dbReference>